<evidence type="ECO:0000313" key="2">
    <source>
        <dbReference type="EMBL" id="DAE24030.1"/>
    </source>
</evidence>
<sequence>MKIELTILLSVLSCLGGLFFGFNNVMRNSKNDEKQTIKEMAKIEGKIDTILENIAEIRTETKSVKIDIRGLTSRIDALENDVKYLKTDISDFRVQMKQYEKDCAKCKKVNNLKEE</sequence>
<accession>A0A8S5QXV6</accession>
<feature type="coiled-coil region" evidence="1">
    <location>
        <begin position="40"/>
        <end position="88"/>
    </location>
</feature>
<proteinExistence type="predicted"/>
<dbReference type="EMBL" id="BK015765">
    <property type="protein sequence ID" value="DAE24030.1"/>
    <property type="molecule type" value="Genomic_DNA"/>
</dbReference>
<dbReference type="Gene3D" id="1.20.5.340">
    <property type="match status" value="1"/>
</dbReference>
<evidence type="ECO:0000256" key="1">
    <source>
        <dbReference type="SAM" id="Coils"/>
    </source>
</evidence>
<organism evidence="2">
    <name type="scientific">Siphoviridae sp. ctoiA13</name>
    <dbReference type="NCBI Taxonomy" id="2826462"/>
    <lineage>
        <taxon>Viruses</taxon>
        <taxon>Duplodnaviria</taxon>
        <taxon>Heunggongvirae</taxon>
        <taxon>Uroviricota</taxon>
        <taxon>Caudoviricetes</taxon>
    </lineage>
</organism>
<protein>
    <submittedName>
        <fullName evidence="2">SECRETED 45 kDa PROTEIN CYCLE, PEPTIDOGLYCAN, CHAP, CELL</fullName>
    </submittedName>
</protein>
<name>A0A8S5QXV6_9CAUD</name>
<keyword evidence="1" id="KW-0175">Coiled coil</keyword>
<reference evidence="2" key="1">
    <citation type="journal article" date="2021" name="Proc. Natl. Acad. Sci. U.S.A.">
        <title>A Catalog of Tens of Thousands of Viruses from Human Metagenomes Reveals Hidden Associations with Chronic Diseases.</title>
        <authorList>
            <person name="Tisza M.J."/>
            <person name="Buck C.B."/>
        </authorList>
    </citation>
    <scope>NUCLEOTIDE SEQUENCE</scope>
    <source>
        <strain evidence="2">CtoiA13</strain>
    </source>
</reference>